<feature type="region of interest" description="Disordered" evidence="1">
    <location>
        <begin position="45"/>
        <end position="125"/>
    </location>
</feature>
<dbReference type="InterPro" id="IPR050796">
    <property type="entry name" value="SCF_F-box_component"/>
</dbReference>
<dbReference type="AlphaFoldDB" id="A0A8B7BQX7"/>
<feature type="compositionally biased region" description="Acidic residues" evidence="1">
    <location>
        <begin position="106"/>
        <end position="125"/>
    </location>
</feature>
<protein>
    <submittedName>
        <fullName evidence="4">Uncharacterized protein LOC103702700 isoform X2</fullName>
    </submittedName>
</protein>
<dbReference type="Pfam" id="PF00646">
    <property type="entry name" value="F-box"/>
    <property type="match status" value="1"/>
</dbReference>
<evidence type="ECO:0000256" key="1">
    <source>
        <dbReference type="SAM" id="MobiDB-lite"/>
    </source>
</evidence>
<dbReference type="Proteomes" id="UP000228380">
    <property type="component" value="Chromosome 16"/>
</dbReference>
<feature type="compositionally biased region" description="Low complexity" evidence="1">
    <location>
        <begin position="91"/>
        <end position="105"/>
    </location>
</feature>
<reference evidence="4" key="2">
    <citation type="submission" date="2025-08" db="UniProtKB">
        <authorList>
            <consortium name="RefSeq"/>
        </authorList>
    </citation>
    <scope>IDENTIFICATION</scope>
    <source>
        <tissue evidence="4">Young leaves</tissue>
    </source>
</reference>
<name>A0A8B7BQX7_PHODC</name>
<gene>
    <name evidence="4" type="primary">LOC103702700</name>
</gene>
<dbReference type="SUPFAM" id="SSF81383">
    <property type="entry name" value="F-box domain"/>
    <property type="match status" value="1"/>
</dbReference>
<organism evidence="3 4">
    <name type="scientific">Phoenix dactylifera</name>
    <name type="common">Date palm</name>
    <dbReference type="NCBI Taxonomy" id="42345"/>
    <lineage>
        <taxon>Eukaryota</taxon>
        <taxon>Viridiplantae</taxon>
        <taxon>Streptophyta</taxon>
        <taxon>Embryophyta</taxon>
        <taxon>Tracheophyta</taxon>
        <taxon>Spermatophyta</taxon>
        <taxon>Magnoliopsida</taxon>
        <taxon>Liliopsida</taxon>
        <taxon>Arecaceae</taxon>
        <taxon>Coryphoideae</taxon>
        <taxon>Phoeniceae</taxon>
        <taxon>Phoenix</taxon>
    </lineage>
</organism>
<reference evidence="3" key="1">
    <citation type="journal article" date="2019" name="Nat. Commun.">
        <title>Genome-wide association mapping of date palm fruit traits.</title>
        <authorList>
            <person name="Hazzouri K.M."/>
            <person name="Gros-Balthazard M."/>
            <person name="Flowers J.M."/>
            <person name="Copetti D."/>
            <person name="Lemansour A."/>
            <person name="Lebrun M."/>
            <person name="Masmoudi K."/>
            <person name="Ferrand S."/>
            <person name="Dhar M.I."/>
            <person name="Fresquez Z.A."/>
            <person name="Rosas U."/>
            <person name="Zhang J."/>
            <person name="Talag J."/>
            <person name="Lee S."/>
            <person name="Kudrna D."/>
            <person name="Powell R.F."/>
            <person name="Leitch I.J."/>
            <person name="Krueger R.R."/>
            <person name="Wing R.A."/>
            <person name="Amiri K.M.A."/>
            <person name="Purugganan M.D."/>
        </authorList>
    </citation>
    <scope>NUCLEOTIDE SEQUENCE [LARGE SCALE GENOMIC DNA]</scope>
    <source>
        <strain evidence="3">cv. Khalas</strain>
    </source>
</reference>
<accession>A0A8B7BQX7</accession>
<evidence type="ECO:0000259" key="2">
    <source>
        <dbReference type="Pfam" id="PF00646"/>
    </source>
</evidence>
<sequence>MDLPNDVEILAPQRNKYSLKGKKLTTFEVAGRRRTSEREIVQRRLVAMDLDPDTADETRVRPRTRSSSGDSSLSDWVVGADETHVRPRTRSSSGDSSLSDWVVVDGSDDPPSSDDQEFAVHDDSDDAEIEVDQDGDANQDWDEMWVPMRPWKEEKSLRLLYHVLPYLPAKSLLRLRCVSPQWNGCISSQFFIHSHSLHPRPVSGLFLHRRGDTSCELPAYAPFDRAADAIPDPSLSFLQEPVAVAASARGLLCCRGRASGGYYVCNPTTAAWTALPPPSNGHGADPAVALVFDEPAVYNFHADYRVVCAYPIPGGGCDGIYGFETFSSASWNWTASAEICATERILTGSGVSAGGRAYWRTTTEEVVAYDPVVDTWTAIARPGGDLDLILWELGELEGSVSCTCVKAASVTAWVMGDGGWEAAGEWSRVPSRNCEEWPRPLRSQGGKELLFWEGEGKRVVSRNLTGRVTRRLRDGVTDHYTNFLPYVSTLVQVRRNSSS</sequence>
<dbReference type="InterPro" id="IPR001810">
    <property type="entry name" value="F-box_dom"/>
</dbReference>
<dbReference type="InterPro" id="IPR036047">
    <property type="entry name" value="F-box-like_dom_sf"/>
</dbReference>
<dbReference type="PANTHER" id="PTHR31672:SF13">
    <property type="entry name" value="F-BOX PROTEIN CPR30-LIKE"/>
    <property type="match status" value="1"/>
</dbReference>
<keyword evidence="3" id="KW-1185">Reference proteome</keyword>
<feature type="compositionally biased region" description="Low complexity" evidence="1">
    <location>
        <begin position="66"/>
        <end position="75"/>
    </location>
</feature>
<dbReference type="GeneID" id="103702700"/>
<feature type="domain" description="F-box" evidence="2">
    <location>
        <begin position="159"/>
        <end position="191"/>
    </location>
</feature>
<dbReference type="RefSeq" id="XP_008783460.2">
    <property type="nucleotide sequence ID" value="XM_008785238.4"/>
</dbReference>
<dbReference type="PANTHER" id="PTHR31672">
    <property type="entry name" value="BNACNNG10540D PROTEIN"/>
    <property type="match status" value="1"/>
</dbReference>
<evidence type="ECO:0000313" key="3">
    <source>
        <dbReference type="Proteomes" id="UP000228380"/>
    </source>
</evidence>
<proteinExistence type="predicted"/>
<evidence type="ECO:0000313" key="4">
    <source>
        <dbReference type="RefSeq" id="XP_008783460.2"/>
    </source>
</evidence>